<protein>
    <submittedName>
        <fullName evidence="2">C6 transcription factor</fullName>
    </submittedName>
</protein>
<gene>
    <name evidence="2" type="ORF">GQ607_012789</name>
</gene>
<evidence type="ECO:0000259" key="1">
    <source>
        <dbReference type="Pfam" id="PF06985"/>
    </source>
</evidence>
<comment type="caution">
    <text evidence="2">The sequence shown here is derived from an EMBL/GenBank/DDBJ whole genome shotgun (WGS) entry which is preliminary data.</text>
</comment>
<dbReference type="EMBL" id="WOWK01000088">
    <property type="protein sequence ID" value="KAF0320021.1"/>
    <property type="molecule type" value="Genomic_DNA"/>
</dbReference>
<organism evidence="2 3">
    <name type="scientific">Colletotrichum asianum</name>
    <dbReference type="NCBI Taxonomy" id="702518"/>
    <lineage>
        <taxon>Eukaryota</taxon>
        <taxon>Fungi</taxon>
        <taxon>Dikarya</taxon>
        <taxon>Ascomycota</taxon>
        <taxon>Pezizomycotina</taxon>
        <taxon>Sordariomycetes</taxon>
        <taxon>Hypocreomycetidae</taxon>
        <taxon>Glomerellales</taxon>
        <taxon>Glomerellaceae</taxon>
        <taxon>Colletotrichum</taxon>
        <taxon>Colletotrichum gloeosporioides species complex</taxon>
    </lineage>
</organism>
<dbReference type="OrthoDB" id="5428863at2759"/>
<evidence type="ECO:0000313" key="3">
    <source>
        <dbReference type="Proteomes" id="UP000434172"/>
    </source>
</evidence>
<dbReference type="Pfam" id="PF06985">
    <property type="entry name" value="HET"/>
    <property type="match status" value="1"/>
</dbReference>
<dbReference type="Proteomes" id="UP000434172">
    <property type="component" value="Unassembled WGS sequence"/>
</dbReference>
<sequence>MAAGDLFPDPEILLDSDELRVFDVAHHMLWVDHHGDTKERERLFKGYDFRYLAVVPSGTDIHLPNNREYMGELEPASSRQKYVALSYVWGPPSVESNEPETESLECPNGTPLTDLPTVISDAMSVAINMGFDYLWVDKYCIDQKDEAVRHGQISQMDLYTTTQS</sequence>
<dbReference type="InterPro" id="IPR010730">
    <property type="entry name" value="HET"/>
</dbReference>
<evidence type="ECO:0000313" key="2">
    <source>
        <dbReference type="EMBL" id="KAF0320021.1"/>
    </source>
</evidence>
<proteinExistence type="predicted"/>
<accession>A0A8H3ZN91</accession>
<dbReference type="PANTHER" id="PTHR33112:SF1">
    <property type="entry name" value="HETEROKARYON INCOMPATIBILITY DOMAIN-CONTAINING PROTEIN"/>
    <property type="match status" value="1"/>
</dbReference>
<dbReference type="AlphaFoldDB" id="A0A8H3ZN91"/>
<name>A0A8H3ZN91_9PEZI</name>
<keyword evidence="3" id="KW-1185">Reference proteome</keyword>
<reference evidence="2 3" key="1">
    <citation type="submission" date="2019-12" db="EMBL/GenBank/DDBJ databases">
        <title>A genome sequence resource for the geographically widespread anthracnose pathogen Colletotrichum asianum.</title>
        <authorList>
            <person name="Meng Y."/>
        </authorList>
    </citation>
    <scope>NUCLEOTIDE SEQUENCE [LARGE SCALE GENOMIC DNA]</scope>
    <source>
        <strain evidence="2 3">ICMP 18580</strain>
    </source>
</reference>
<dbReference type="PANTHER" id="PTHR33112">
    <property type="entry name" value="DOMAIN PROTEIN, PUTATIVE-RELATED"/>
    <property type="match status" value="1"/>
</dbReference>
<feature type="domain" description="Heterokaryon incompatibility" evidence="1">
    <location>
        <begin position="82"/>
        <end position="157"/>
    </location>
</feature>